<dbReference type="PANTHER" id="PTHR11733">
    <property type="entry name" value="ZINC METALLOPROTEASE FAMILY M13 NEPRILYSIN-RELATED"/>
    <property type="match status" value="1"/>
</dbReference>
<dbReference type="InterPro" id="IPR000718">
    <property type="entry name" value="Peptidase_M13"/>
</dbReference>
<evidence type="ECO:0000313" key="10">
    <source>
        <dbReference type="EMBL" id="OBZ81955.1"/>
    </source>
</evidence>
<protein>
    <submittedName>
        <fullName evidence="10">Neprilysin-1</fullName>
    </submittedName>
</protein>
<keyword evidence="11" id="KW-1185">Reference proteome</keyword>
<dbReference type="Gene3D" id="1.10.1380.10">
    <property type="entry name" value="Neutral endopeptidase , domain2"/>
    <property type="match status" value="1"/>
</dbReference>
<name>A0A1C7MYH3_9FUNG</name>
<evidence type="ECO:0000256" key="5">
    <source>
        <dbReference type="ARBA" id="ARBA00022801"/>
    </source>
</evidence>
<evidence type="ECO:0000313" key="11">
    <source>
        <dbReference type="Proteomes" id="UP000093000"/>
    </source>
</evidence>
<organism evidence="10 11">
    <name type="scientific">Choanephora cucurbitarum</name>
    <dbReference type="NCBI Taxonomy" id="101091"/>
    <lineage>
        <taxon>Eukaryota</taxon>
        <taxon>Fungi</taxon>
        <taxon>Fungi incertae sedis</taxon>
        <taxon>Mucoromycota</taxon>
        <taxon>Mucoromycotina</taxon>
        <taxon>Mucoromycetes</taxon>
        <taxon>Mucorales</taxon>
        <taxon>Mucorineae</taxon>
        <taxon>Choanephoraceae</taxon>
        <taxon>Choanephoroideae</taxon>
        <taxon>Choanephora</taxon>
    </lineage>
</organism>
<dbReference type="PANTHER" id="PTHR11733:SF167">
    <property type="entry name" value="FI17812P1-RELATED"/>
    <property type="match status" value="1"/>
</dbReference>
<dbReference type="Proteomes" id="UP000093000">
    <property type="component" value="Unassembled WGS sequence"/>
</dbReference>
<dbReference type="OrthoDB" id="6475849at2759"/>
<evidence type="ECO:0000256" key="3">
    <source>
        <dbReference type="ARBA" id="ARBA00022670"/>
    </source>
</evidence>
<gene>
    <name evidence="10" type="primary">nep-1_0</name>
    <name evidence="10" type="ORF">A0J61_09996</name>
</gene>
<feature type="domain" description="Peptidase M13 C-terminal" evidence="8">
    <location>
        <begin position="532"/>
        <end position="743"/>
    </location>
</feature>
<feature type="non-terminal residue" evidence="10">
    <location>
        <position position="743"/>
    </location>
</feature>
<dbReference type="AlphaFoldDB" id="A0A1C7MYH3"/>
<evidence type="ECO:0000256" key="1">
    <source>
        <dbReference type="ARBA" id="ARBA00001947"/>
    </source>
</evidence>
<dbReference type="InParanoid" id="A0A1C7MYH3"/>
<reference evidence="10 11" key="1">
    <citation type="submission" date="2016-03" db="EMBL/GenBank/DDBJ databases">
        <title>Choanephora cucurbitarum.</title>
        <authorList>
            <person name="Min B."/>
            <person name="Park H."/>
            <person name="Park J.-H."/>
            <person name="Shin H.-D."/>
            <person name="Choi I.-G."/>
        </authorList>
    </citation>
    <scope>NUCLEOTIDE SEQUENCE [LARGE SCALE GENOMIC DNA]</scope>
    <source>
        <strain evidence="10 11">KUS-F28377</strain>
    </source>
</reference>
<dbReference type="Pfam" id="PF05649">
    <property type="entry name" value="Peptidase_M13_N"/>
    <property type="match status" value="1"/>
</dbReference>
<dbReference type="GO" id="GO:0005886">
    <property type="term" value="C:plasma membrane"/>
    <property type="evidence" value="ECO:0007669"/>
    <property type="project" value="TreeGrafter"/>
</dbReference>
<dbReference type="Gene3D" id="3.40.390.10">
    <property type="entry name" value="Collagenase (Catalytic Domain)"/>
    <property type="match status" value="1"/>
</dbReference>
<comment type="caution">
    <text evidence="10">The sequence shown here is derived from an EMBL/GenBank/DDBJ whole genome shotgun (WGS) entry which is preliminary data.</text>
</comment>
<dbReference type="Pfam" id="PF01431">
    <property type="entry name" value="Peptidase_M13"/>
    <property type="match status" value="1"/>
</dbReference>
<dbReference type="InterPro" id="IPR008753">
    <property type="entry name" value="Peptidase_M13_N"/>
</dbReference>
<evidence type="ECO:0000256" key="2">
    <source>
        <dbReference type="ARBA" id="ARBA00007357"/>
    </source>
</evidence>
<keyword evidence="4" id="KW-0479">Metal-binding</keyword>
<dbReference type="STRING" id="101091.A0A1C7MYH3"/>
<evidence type="ECO:0000256" key="7">
    <source>
        <dbReference type="ARBA" id="ARBA00023049"/>
    </source>
</evidence>
<sequence length="743" mass="84132">MPPLNILARAPSLSDNVCNTTACIAASEYILAHVDLTVDPCSDFYQYTCGSWVNSPAVKENYNNGIMTTEYITFTVENRMRQMQIIDGTYEDFRQNIKSNATGFHLEDQGELDKANFEFYKSYYNVCKDIDLYQSNQFAPIFEDIVMLQTQVIPLNATKSQFARAMAFFTEQSISILPFEISPTISFRNHNKREIIIANSRSLGKYIYDREAIVSLLLQVVGHPKTDDPNAQMVIEASQRSGLELWSNSTISSAVDNHGKIISFIRDIHNRTLDQFDLSAQGLMDNASISFDTVQQALPKVDLSTLLMALSEGLEADAVEGLHFRTSVPYLEDVNRMLSTESEKSIQDFLVVQYIIDKYDHFAPTLLAELSNNTASQQHNTTVSNTTIALIKSQCSSDTSLHFAYGLSRYFGLETFGDDNDRERVLKFVEVFRESLIDRISNSSWLDDETKQAAINKMELAETDVAYGVSDPDWRNPTSIKQYYGNETIDARSYYHAKKSALSHYNRRVWKDVSADHVLRIWDLLISPDFVNAAYMRNSNSIGILLGILRKPMYDVDFPEYLNFGNLGSIVAHEFVHGLDNVGKRFNGTGHLHDWWTPQATKEYEERQQCFIDEYSTVSIAGEGGKNVYVDGKRTLGENIADIGGLSTAVDAYRKYINKERNGQPEPSLPGLEHLTAEQMLYISFGLFHCESIPPNYANAYDTDFHAPFFARTNPVVRNNENFAAVFNCQADSPMNKKEKCHL</sequence>
<dbReference type="InterPro" id="IPR024079">
    <property type="entry name" value="MetalloPept_cat_dom_sf"/>
</dbReference>
<keyword evidence="6" id="KW-0862">Zinc</keyword>
<comment type="similarity">
    <text evidence="2">Belongs to the peptidase M13 family.</text>
</comment>
<dbReference type="GO" id="GO:0046872">
    <property type="term" value="F:metal ion binding"/>
    <property type="evidence" value="ECO:0007669"/>
    <property type="project" value="UniProtKB-KW"/>
</dbReference>
<dbReference type="SUPFAM" id="SSF55486">
    <property type="entry name" value="Metalloproteases ('zincins'), catalytic domain"/>
    <property type="match status" value="1"/>
</dbReference>
<keyword evidence="3" id="KW-0645">Protease</keyword>
<feature type="domain" description="Peptidase M13 N-terminal" evidence="9">
    <location>
        <begin position="40"/>
        <end position="467"/>
    </location>
</feature>
<dbReference type="PROSITE" id="PS51885">
    <property type="entry name" value="NEPRILYSIN"/>
    <property type="match status" value="1"/>
</dbReference>
<proteinExistence type="inferred from homology"/>
<evidence type="ECO:0000259" key="9">
    <source>
        <dbReference type="Pfam" id="PF05649"/>
    </source>
</evidence>
<evidence type="ECO:0000256" key="6">
    <source>
        <dbReference type="ARBA" id="ARBA00022833"/>
    </source>
</evidence>
<dbReference type="PRINTS" id="PR00786">
    <property type="entry name" value="NEPRILYSIN"/>
</dbReference>
<keyword evidence="7" id="KW-0482">Metalloprotease</keyword>
<dbReference type="InterPro" id="IPR042089">
    <property type="entry name" value="Peptidase_M13_dom_2"/>
</dbReference>
<evidence type="ECO:0000259" key="8">
    <source>
        <dbReference type="Pfam" id="PF01431"/>
    </source>
</evidence>
<dbReference type="GO" id="GO:0004222">
    <property type="term" value="F:metalloendopeptidase activity"/>
    <property type="evidence" value="ECO:0007669"/>
    <property type="project" value="InterPro"/>
</dbReference>
<dbReference type="GO" id="GO:0016485">
    <property type="term" value="P:protein processing"/>
    <property type="evidence" value="ECO:0007669"/>
    <property type="project" value="TreeGrafter"/>
</dbReference>
<dbReference type="CDD" id="cd08662">
    <property type="entry name" value="M13"/>
    <property type="match status" value="1"/>
</dbReference>
<comment type="cofactor">
    <cofactor evidence="1">
        <name>Zn(2+)</name>
        <dbReference type="ChEBI" id="CHEBI:29105"/>
    </cofactor>
</comment>
<dbReference type="EMBL" id="LUGH01000997">
    <property type="protein sequence ID" value="OBZ81955.1"/>
    <property type="molecule type" value="Genomic_DNA"/>
</dbReference>
<accession>A0A1C7MYH3</accession>
<evidence type="ECO:0000256" key="4">
    <source>
        <dbReference type="ARBA" id="ARBA00022723"/>
    </source>
</evidence>
<dbReference type="InterPro" id="IPR018497">
    <property type="entry name" value="Peptidase_M13_C"/>
</dbReference>
<keyword evidence="5" id="KW-0378">Hydrolase</keyword>